<organism evidence="9 10">
    <name type="scientific">Luoshenia tenuis</name>
    <dbReference type="NCBI Taxonomy" id="2763654"/>
    <lineage>
        <taxon>Bacteria</taxon>
        <taxon>Bacillati</taxon>
        <taxon>Bacillota</taxon>
        <taxon>Clostridia</taxon>
        <taxon>Christensenellales</taxon>
        <taxon>Christensenellaceae</taxon>
        <taxon>Luoshenia</taxon>
    </lineage>
</organism>
<dbReference type="EC" id="5.2.1.8" evidence="2"/>
<evidence type="ECO:0000256" key="7">
    <source>
        <dbReference type="SAM" id="SignalP"/>
    </source>
</evidence>
<name>A0A926HPA0_9FIRM</name>
<keyword evidence="4 6" id="KW-0697">Rotamase</keyword>
<reference evidence="9" key="1">
    <citation type="submission" date="2020-08" db="EMBL/GenBank/DDBJ databases">
        <title>Genome public.</title>
        <authorList>
            <person name="Liu C."/>
            <person name="Sun Q."/>
        </authorList>
    </citation>
    <scope>NUCLEOTIDE SEQUENCE</scope>
    <source>
        <strain evidence="9">NSJ-44</strain>
    </source>
</reference>
<feature type="chain" id="PRO_5039161864" description="peptidylprolyl isomerase" evidence="7">
    <location>
        <begin position="19"/>
        <end position="406"/>
    </location>
</feature>
<keyword evidence="5 6" id="KW-0413">Isomerase</keyword>
<dbReference type="PANTHER" id="PTHR47245">
    <property type="entry name" value="PEPTIDYLPROLYL ISOMERASE"/>
    <property type="match status" value="1"/>
</dbReference>
<dbReference type="Gene3D" id="3.10.50.40">
    <property type="match status" value="1"/>
</dbReference>
<evidence type="ECO:0000256" key="5">
    <source>
        <dbReference type="ARBA" id="ARBA00023235"/>
    </source>
</evidence>
<evidence type="ECO:0000259" key="8">
    <source>
        <dbReference type="PROSITE" id="PS50198"/>
    </source>
</evidence>
<keyword evidence="10" id="KW-1185">Reference proteome</keyword>
<dbReference type="AlphaFoldDB" id="A0A926HPA0"/>
<dbReference type="PROSITE" id="PS50198">
    <property type="entry name" value="PPIC_PPIASE_2"/>
    <property type="match status" value="1"/>
</dbReference>
<dbReference type="InterPro" id="IPR027304">
    <property type="entry name" value="Trigger_fact/SurA_dom_sf"/>
</dbReference>
<evidence type="ECO:0000256" key="2">
    <source>
        <dbReference type="ARBA" id="ARBA00013194"/>
    </source>
</evidence>
<dbReference type="Pfam" id="PF13624">
    <property type="entry name" value="SurA_N_3"/>
    <property type="match status" value="1"/>
</dbReference>
<comment type="caution">
    <text evidence="9">The sequence shown here is derived from an EMBL/GenBank/DDBJ whole genome shotgun (WGS) entry which is preliminary data.</text>
</comment>
<dbReference type="Proteomes" id="UP000654279">
    <property type="component" value="Unassembled WGS sequence"/>
</dbReference>
<dbReference type="SUPFAM" id="SSF54534">
    <property type="entry name" value="FKBP-like"/>
    <property type="match status" value="1"/>
</dbReference>
<evidence type="ECO:0000256" key="6">
    <source>
        <dbReference type="PROSITE-ProRule" id="PRU00278"/>
    </source>
</evidence>
<dbReference type="EMBL" id="JACRSO010000005">
    <property type="protein sequence ID" value="MBC8529971.1"/>
    <property type="molecule type" value="Genomic_DNA"/>
</dbReference>
<gene>
    <name evidence="9" type="ORF">H8699_11075</name>
</gene>
<dbReference type="RefSeq" id="WP_249285746.1">
    <property type="nucleotide sequence ID" value="NZ_JACRSO010000005.1"/>
</dbReference>
<dbReference type="InterPro" id="IPR050245">
    <property type="entry name" value="PrsA_foldase"/>
</dbReference>
<dbReference type="GO" id="GO:0003755">
    <property type="term" value="F:peptidyl-prolyl cis-trans isomerase activity"/>
    <property type="evidence" value="ECO:0007669"/>
    <property type="project" value="UniProtKB-KW"/>
</dbReference>
<keyword evidence="3 7" id="KW-0732">Signal</keyword>
<accession>A0A926HPA0</accession>
<feature type="domain" description="PpiC" evidence="8">
    <location>
        <begin position="232"/>
        <end position="357"/>
    </location>
</feature>
<dbReference type="InterPro" id="IPR000297">
    <property type="entry name" value="PPIase_PpiC"/>
</dbReference>
<sequence>MKKWGAKCAAGLMAAAMAFSLTGCNIVEVDEAKDRQQVVAKVGDVEILKGELLDLYDQQKAYYGITEDYEKSSPDQVKEFKTVVLDAIIAQHVMEAQAEKEGYTDFTNEEQAAAEKQVDEMLDAQREQFLTEAQAEKEEDPSIDVEARADEKLAELMEKNKMTRESLIEDQLMETAIQKMQDELFKDIEVTDDEIKEKYDTLVEEAKEKYDESIDQFYYEQSYGYTIYYQPEGFFYVKHILIGIPEDKQSEIAALRKDGDTAGADALRDEELAKIKEQADLVLQKVNDGEDFDALIAEYGADKGMEVSPAKEKGYLVGEKSSFVTEFLNAALGLSEVGDTTDLVASDYGYHIIRKVADAKPGPVDLNEVKDAVRSSLLSDKQNEKLSTQVEEWRKGMDVQVYENRY</sequence>
<comment type="catalytic activity">
    <reaction evidence="1">
        <text>[protein]-peptidylproline (omega=180) = [protein]-peptidylproline (omega=0)</text>
        <dbReference type="Rhea" id="RHEA:16237"/>
        <dbReference type="Rhea" id="RHEA-COMP:10747"/>
        <dbReference type="Rhea" id="RHEA-COMP:10748"/>
        <dbReference type="ChEBI" id="CHEBI:83833"/>
        <dbReference type="ChEBI" id="CHEBI:83834"/>
        <dbReference type="EC" id="5.2.1.8"/>
    </reaction>
</comment>
<evidence type="ECO:0000313" key="9">
    <source>
        <dbReference type="EMBL" id="MBC8529971.1"/>
    </source>
</evidence>
<dbReference type="Pfam" id="PF00639">
    <property type="entry name" value="Rotamase"/>
    <property type="match status" value="1"/>
</dbReference>
<dbReference type="PROSITE" id="PS51257">
    <property type="entry name" value="PROKAR_LIPOPROTEIN"/>
    <property type="match status" value="1"/>
</dbReference>
<evidence type="ECO:0000256" key="1">
    <source>
        <dbReference type="ARBA" id="ARBA00000971"/>
    </source>
</evidence>
<feature type="signal peptide" evidence="7">
    <location>
        <begin position="1"/>
        <end position="18"/>
    </location>
</feature>
<proteinExistence type="predicted"/>
<evidence type="ECO:0000313" key="10">
    <source>
        <dbReference type="Proteomes" id="UP000654279"/>
    </source>
</evidence>
<evidence type="ECO:0000256" key="4">
    <source>
        <dbReference type="ARBA" id="ARBA00023110"/>
    </source>
</evidence>
<dbReference type="PANTHER" id="PTHR47245:SF1">
    <property type="entry name" value="FOLDASE PROTEIN PRSA"/>
    <property type="match status" value="1"/>
</dbReference>
<evidence type="ECO:0000256" key="3">
    <source>
        <dbReference type="ARBA" id="ARBA00022729"/>
    </source>
</evidence>
<dbReference type="InterPro" id="IPR046357">
    <property type="entry name" value="PPIase_dom_sf"/>
</dbReference>
<protein>
    <recommendedName>
        <fullName evidence="2">peptidylprolyl isomerase</fullName>
        <ecNumber evidence="2">5.2.1.8</ecNumber>
    </recommendedName>
</protein>
<dbReference type="SUPFAM" id="SSF109998">
    <property type="entry name" value="Triger factor/SurA peptide-binding domain-like"/>
    <property type="match status" value="1"/>
</dbReference>